<comment type="caution">
    <text evidence="2">The sequence shown here is derived from an EMBL/GenBank/DDBJ whole genome shotgun (WGS) entry which is preliminary data.</text>
</comment>
<sequence length="344" mass="37766">MNIGNKVLSADNACYIIAEIGQAHDGSLGTAHAYIDAVAETGANAIKFQTHIASEESTRHELFRVKVFPQDETRYDYWKRMEFTRDQWLDLAQHAKDVGLDFLSTPFSLAAVDILQEIDVPAFKVGSGDTGNDELIEALISTGKPILLSSGMSSYAELDEVVNKVKSAGSPLAIFQCTTSYPCEPEDIGYNVLSEMREKYKCPVGLSDHSGTIYPSIASAALGANLIEVHTVFSKRCFGPDTKSSLTIEELKNMVDGIRFVEKGIKSKVDKNMAAALRDNTKTLFSRSAFYIKDIAEGEIFEKHHFGMKKPGGGISFQQANSLIGKKCLSSKNFDDFVNIGDFE</sequence>
<name>A0ABQ4P7K6_SHECO</name>
<dbReference type="InterPro" id="IPR051690">
    <property type="entry name" value="PseI-like"/>
</dbReference>
<dbReference type="InterPro" id="IPR036732">
    <property type="entry name" value="AFP_Neu5c_C_sf"/>
</dbReference>
<organism evidence="2 3">
    <name type="scientific">Shewanella colwelliana</name>
    <name type="common">Alteromonas colwelliana</name>
    <dbReference type="NCBI Taxonomy" id="23"/>
    <lineage>
        <taxon>Bacteria</taxon>
        <taxon>Pseudomonadati</taxon>
        <taxon>Pseudomonadota</taxon>
        <taxon>Gammaproteobacteria</taxon>
        <taxon>Alteromonadales</taxon>
        <taxon>Shewanellaceae</taxon>
        <taxon>Shewanella</taxon>
    </lineage>
</organism>
<dbReference type="Gene3D" id="3.90.1210.10">
    <property type="entry name" value="Antifreeze-like/N-acetylneuraminic acid synthase C-terminal domain"/>
    <property type="match status" value="1"/>
</dbReference>
<dbReference type="PANTHER" id="PTHR42966">
    <property type="entry name" value="N-ACETYLNEURAMINATE SYNTHASE"/>
    <property type="match status" value="1"/>
</dbReference>
<protein>
    <submittedName>
        <fullName evidence="2">N-acetylneuraminate synthase</fullName>
    </submittedName>
</protein>
<evidence type="ECO:0000259" key="1">
    <source>
        <dbReference type="Pfam" id="PF03102"/>
    </source>
</evidence>
<dbReference type="InterPro" id="IPR013132">
    <property type="entry name" value="PseI/NeuA/B-like_N"/>
</dbReference>
<gene>
    <name evidence="2" type="ORF">TUM3794_28930</name>
</gene>
<proteinExistence type="predicted"/>
<dbReference type="InterPro" id="IPR057736">
    <property type="entry name" value="SAF_PseI/NeuA/NeuB"/>
</dbReference>
<dbReference type="Proteomes" id="UP000773469">
    <property type="component" value="Unassembled WGS sequence"/>
</dbReference>
<reference evidence="2 3" key="1">
    <citation type="submission" date="2021-05" db="EMBL/GenBank/DDBJ databases">
        <title>Molecular characterization for Shewanella algae harboring chromosomal blaOXA-55-like strains isolated from clinical and environment sample.</title>
        <authorList>
            <person name="Ohama Y."/>
            <person name="Aoki K."/>
            <person name="Harada S."/>
            <person name="Moriya K."/>
            <person name="Ishii Y."/>
            <person name="Tateda K."/>
        </authorList>
    </citation>
    <scope>NUCLEOTIDE SEQUENCE [LARGE SCALE GENOMIC DNA]</scope>
    <source>
        <strain evidence="2 3">MBTL60-118</strain>
    </source>
</reference>
<evidence type="ECO:0000313" key="2">
    <source>
        <dbReference type="EMBL" id="GIU43393.1"/>
    </source>
</evidence>
<dbReference type="CDD" id="cd11615">
    <property type="entry name" value="SAF_NeuB_like"/>
    <property type="match status" value="1"/>
</dbReference>
<dbReference type="Gene3D" id="3.20.20.70">
    <property type="entry name" value="Aldolase class I"/>
    <property type="match status" value="1"/>
</dbReference>
<dbReference type="SUPFAM" id="SSF51569">
    <property type="entry name" value="Aldolase"/>
    <property type="match status" value="1"/>
</dbReference>
<dbReference type="InterPro" id="IPR013785">
    <property type="entry name" value="Aldolase_TIM"/>
</dbReference>
<dbReference type="SUPFAM" id="SSF51269">
    <property type="entry name" value="AFP III-like domain"/>
    <property type="match status" value="1"/>
</dbReference>
<dbReference type="RefSeq" id="WP_220757259.1">
    <property type="nucleotide sequence ID" value="NZ_BPEU01000022.1"/>
</dbReference>
<keyword evidence="3" id="KW-1185">Reference proteome</keyword>
<dbReference type="Pfam" id="PF03102">
    <property type="entry name" value="NeuB"/>
    <property type="match status" value="1"/>
</dbReference>
<feature type="domain" description="PseI/NeuA/B-like" evidence="1">
    <location>
        <begin position="35"/>
        <end position="268"/>
    </location>
</feature>
<dbReference type="EMBL" id="BPEU01000022">
    <property type="protein sequence ID" value="GIU43393.1"/>
    <property type="molecule type" value="Genomic_DNA"/>
</dbReference>
<dbReference type="PANTHER" id="PTHR42966:SF1">
    <property type="entry name" value="SIALIC ACID SYNTHASE"/>
    <property type="match status" value="1"/>
</dbReference>
<accession>A0ABQ4P7K6</accession>
<evidence type="ECO:0000313" key="3">
    <source>
        <dbReference type="Proteomes" id="UP000773469"/>
    </source>
</evidence>